<evidence type="ECO:0000313" key="1">
    <source>
        <dbReference type="EMBL" id="AIA86636.1"/>
    </source>
</evidence>
<dbReference type="EMBL" id="KF119370">
    <property type="protein sequence ID" value="AIA86636.1"/>
    <property type="molecule type" value="Genomic_DNA"/>
</dbReference>
<name>A0A060C1K5_9BACT</name>
<protein>
    <submittedName>
        <fullName evidence="1">CAZy families GT56 protein</fullName>
    </submittedName>
</protein>
<proteinExistence type="predicted"/>
<dbReference type="AlphaFoldDB" id="A0A060C1K5"/>
<reference evidence="1" key="1">
    <citation type="journal article" date="2013" name="Environ. Microbiol.">
        <title>Seasonally variable intestinal metagenomes of the red palm weevil (Rhynchophorus ferrugineus).</title>
        <authorList>
            <person name="Jia S."/>
            <person name="Zhang X."/>
            <person name="Zhang G."/>
            <person name="Yin A."/>
            <person name="Zhang S."/>
            <person name="Li F."/>
            <person name="Wang L."/>
            <person name="Zhao D."/>
            <person name="Yun Q."/>
            <person name="Tala"/>
            <person name="Wang J."/>
            <person name="Sun G."/>
            <person name="Baabdullah M."/>
            <person name="Yu X."/>
            <person name="Hu S."/>
            <person name="Al-Mssallem I.S."/>
            <person name="Yu J."/>
        </authorList>
    </citation>
    <scope>NUCLEOTIDE SEQUENCE</scope>
</reference>
<organism evidence="1">
    <name type="scientific">uncultured Thermosipho sp</name>
    <dbReference type="NCBI Taxonomy" id="481170"/>
    <lineage>
        <taxon>Bacteria</taxon>
        <taxon>Thermotogati</taxon>
        <taxon>Thermotogota</taxon>
        <taxon>Thermotogae</taxon>
        <taxon>Thermotogales</taxon>
        <taxon>Fervidobacteriaceae</taxon>
        <taxon>Thermosipho</taxon>
        <taxon>environmental samples</taxon>
    </lineage>
</organism>
<accession>A0A060C1K5</accession>
<feature type="non-terminal residue" evidence="1">
    <location>
        <position position="1"/>
    </location>
</feature>
<sequence length="104" mass="11866">QSGVCIALFGNWRQEAIGNIIVALYLGVKVFLSSLNPVYEWANRHELVVFELEKLSQQDIDTPLSESIQIQNCKILSELYTEKRMIQLIRALPVVSDFALMQNI</sequence>